<evidence type="ECO:0000313" key="1">
    <source>
        <dbReference type="EMBL" id="EUJ39977.1"/>
    </source>
</evidence>
<gene>
    <name evidence="1" type="ORF">BCAMP_05995</name>
</gene>
<proteinExistence type="predicted"/>
<dbReference type="STRING" id="1265861.BCAMP_05995"/>
<dbReference type="InterPro" id="IPR036249">
    <property type="entry name" value="Thioredoxin-like_sf"/>
</dbReference>
<comment type="caution">
    <text evidence="1">The sequence shown here is derived from an EMBL/GenBank/DDBJ whole genome shotgun (WGS) entry which is preliminary data.</text>
</comment>
<dbReference type="Pfam" id="PF07315">
    <property type="entry name" value="DUF1462"/>
    <property type="match status" value="1"/>
</dbReference>
<dbReference type="InterPro" id="IPR038218">
    <property type="entry name" value="YuzD-like_sp"/>
</dbReference>
<accession>W7CSV8</accession>
<evidence type="ECO:0000313" key="2">
    <source>
        <dbReference type="Proteomes" id="UP000019243"/>
    </source>
</evidence>
<dbReference type="RefSeq" id="WP_232217925.1">
    <property type="nucleotide sequence ID" value="NZ_AODH01000022.1"/>
</dbReference>
<dbReference type="SUPFAM" id="SSF52833">
    <property type="entry name" value="Thioredoxin-like"/>
    <property type="match status" value="1"/>
</dbReference>
<sequence length="117" mass="13486">MKKTVELFIYGAEILCPSCVNMPSSKDTEEWLRAALSRHFPNQACTVTYIDIFSPPEDEQHLAMVHQIIEDELFYPVVVANQIILAEGQPRLKKSLLLFRNARLYTCLSKERESDLK</sequence>
<dbReference type="Gene3D" id="3.40.30.30">
    <property type="entry name" value="Hypothetical protein sa0798"/>
    <property type="match status" value="1"/>
</dbReference>
<reference evidence="1 2" key="1">
    <citation type="submission" date="2012-12" db="EMBL/GenBank/DDBJ databases">
        <title>Novel taxa of Listeriaceae from agricultural environments in the United States.</title>
        <authorList>
            <person name="den Bakker H.C."/>
            <person name="Allred A."/>
            <person name="Warchocki S."/>
            <person name="Wright E.M."/>
            <person name="Burrell A."/>
            <person name="Nightingale K.K."/>
            <person name="Kephart D."/>
            <person name="Wiedmann M."/>
        </authorList>
    </citation>
    <scope>NUCLEOTIDE SEQUENCE [LARGE SCALE GENOMIC DNA]</scope>
    <source>
        <strain evidence="1 2">FSL F6-1037</strain>
    </source>
</reference>
<dbReference type="Proteomes" id="UP000019243">
    <property type="component" value="Unassembled WGS sequence"/>
</dbReference>
<dbReference type="InterPro" id="IPR009190">
    <property type="entry name" value="DUF1462"/>
</dbReference>
<dbReference type="AlphaFoldDB" id="W7CSV8"/>
<name>W7CSV8_9LIST</name>
<dbReference type="EMBL" id="AODH01000022">
    <property type="protein sequence ID" value="EUJ39977.1"/>
    <property type="molecule type" value="Genomic_DNA"/>
</dbReference>
<protein>
    <submittedName>
        <fullName evidence="1">YuzD-like protein</fullName>
    </submittedName>
</protein>
<keyword evidence="2" id="KW-1185">Reference proteome</keyword>
<organism evidence="1 2">
    <name type="scientific">Brochothrix campestris FSL F6-1037</name>
    <dbReference type="NCBI Taxonomy" id="1265861"/>
    <lineage>
        <taxon>Bacteria</taxon>
        <taxon>Bacillati</taxon>
        <taxon>Bacillota</taxon>
        <taxon>Bacilli</taxon>
        <taxon>Bacillales</taxon>
        <taxon>Listeriaceae</taxon>
        <taxon>Brochothrix</taxon>
    </lineage>
</organism>